<dbReference type="InterPro" id="IPR036873">
    <property type="entry name" value="Rhodanese-like_dom_sf"/>
</dbReference>
<organism evidence="2 3">
    <name type="scientific">Oleidesulfovibrio alaskensis (strain ATCC BAA-1058 / DSM 17464 / G20)</name>
    <name type="common">Desulfovibrio alaskensis</name>
    <dbReference type="NCBI Taxonomy" id="207559"/>
    <lineage>
        <taxon>Bacteria</taxon>
        <taxon>Pseudomonadati</taxon>
        <taxon>Thermodesulfobacteriota</taxon>
        <taxon>Desulfovibrionia</taxon>
        <taxon>Desulfovibrionales</taxon>
        <taxon>Desulfovibrionaceae</taxon>
        <taxon>Oleidesulfovibrio</taxon>
    </lineage>
</organism>
<dbReference type="AlphaFoldDB" id="Q30WL9"/>
<dbReference type="PANTHER" id="PTHR44086:SF13">
    <property type="entry name" value="THIOSULFATE SULFURTRANSFERASE PSPE"/>
    <property type="match status" value="1"/>
</dbReference>
<protein>
    <submittedName>
        <fullName evidence="2">Rhodanese-like protein</fullName>
    </submittedName>
</protein>
<dbReference type="SMART" id="SM00450">
    <property type="entry name" value="RHOD"/>
    <property type="match status" value="1"/>
</dbReference>
<sequence>MIPDFTHRKALTAGVLVFLMLASGMAFMQWYRYGHTADTGMQLVPVSATQAAGLLNEKSVIPLDVRTPAEFARGHIKGAVNADFHAPDFAGQLARLDSRAAYLLYCRSGARSARTLRTLEKLGFKGPVYHLQHGLLEWEQHKLPLTKNGTAH</sequence>
<accession>Q30WL9</accession>
<dbReference type="InterPro" id="IPR001763">
    <property type="entry name" value="Rhodanese-like_dom"/>
</dbReference>
<dbReference type="Proteomes" id="UP000002710">
    <property type="component" value="Chromosome"/>
</dbReference>
<evidence type="ECO:0000313" key="3">
    <source>
        <dbReference type="Proteomes" id="UP000002710"/>
    </source>
</evidence>
<name>Q30WL9_OLEA2</name>
<dbReference type="SUPFAM" id="SSF52821">
    <property type="entry name" value="Rhodanese/Cell cycle control phosphatase"/>
    <property type="match status" value="1"/>
</dbReference>
<dbReference type="KEGG" id="dde:Dde_3133"/>
<evidence type="ECO:0000259" key="1">
    <source>
        <dbReference type="PROSITE" id="PS50206"/>
    </source>
</evidence>
<dbReference type="Gene3D" id="3.40.250.10">
    <property type="entry name" value="Rhodanese-like domain"/>
    <property type="match status" value="1"/>
</dbReference>
<dbReference type="HOGENOM" id="CLU_089574_1_0_7"/>
<dbReference type="PANTHER" id="PTHR44086">
    <property type="entry name" value="THIOSULFATE SULFURTRANSFERASE RDL2, MITOCHONDRIAL-RELATED"/>
    <property type="match status" value="1"/>
</dbReference>
<dbReference type="PROSITE" id="PS50206">
    <property type="entry name" value="RHODANESE_3"/>
    <property type="match status" value="1"/>
</dbReference>
<gene>
    <name evidence="2" type="ordered locus">Dde_3133</name>
</gene>
<proteinExistence type="predicted"/>
<dbReference type="eggNOG" id="COG0607">
    <property type="taxonomic scope" value="Bacteria"/>
</dbReference>
<feature type="domain" description="Rhodanese" evidence="1">
    <location>
        <begin position="56"/>
        <end position="147"/>
    </location>
</feature>
<keyword evidence="3" id="KW-1185">Reference proteome</keyword>
<evidence type="ECO:0000313" key="2">
    <source>
        <dbReference type="EMBL" id="ABB39927.1"/>
    </source>
</evidence>
<dbReference type="EMBL" id="CP000112">
    <property type="protein sequence ID" value="ABB39927.1"/>
    <property type="molecule type" value="Genomic_DNA"/>
</dbReference>
<dbReference type="RefSeq" id="WP_011368884.1">
    <property type="nucleotide sequence ID" value="NC_007519.1"/>
</dbReference>
<dbReference type="CDD" id="cd00158">
    <property type="entry name" value="RHOD"/>
    <property type="match status" value="1"/>
</dbReference>
<reference evidence="2 3" key="1">
    <citation type="journal article" date="2011" name="J. Bacteriol.">
        <title>Complete genome sequence and updated annotation of Desulfovibrio alaskensis G20.</title>
        <authorList>
            <person name="Hauser L.J."/>
            <person name="Land M.L."/>
            <person name="Brown S.D."/>
            <person name="Larimer F."/>
            <person name="Keller K.L."/>
            <person name="Rapp-Giles B.J."/>
            <person name="Price M.N."/>
            <person name="Lin M."/>
            <person name="Bruce D.C."/>
            <person name="Detter J.C."/>
            <person name="Tapia R."/>
            <person name="Han C.S."/>
            <person name="Goodwin L.A."/>
            <person name="Cheng J.F."/>
            <person name="Pitluck S."/>
            <person name="Copeland A."/>
            <person name="Lucas S."/>
            <person name="Nolan M."/>
            <person name="Lapidus A.L."/>
            <person name="Palumbo A.V."/>
            <person name="Wall J.D."/>
        </authorList>
    </citation>
    <scope>NUCLEOTIDE SEQUENCE [LARGE SCALE GENOMIC DNA]</scope>
    <source>
        <strain evidence="3">ATCC BAA 1058 / DSM 17464 / G20</strain>
    </source>
</reference>
<dbReference type="Pfam" id="PF00581">
    <property type="entry name" value="Rhodanese"/>
    <property type="match status" value="1"/>
</dbReference>
<dbReference type="GO" id="GO:0004792">
    <property type="term" value="F:thiosulfate-cyanide sulfurtransferase activity"/>
    <property type="evidence" value="ECO:0007669"/>
    <property type="project" value="TreeGrafter"/>
</dbReference>
<dbReference type="STRING" id="207559.Dde_3133"/>